<name>A0ACC5X7Y1_PANGG</name>
<accession>A0ACC5X7Y1</accession>
<sequence>MDLSASLPDELNVFYARFEDSNTLPAVKLPADNNSCSLTFSLPNVSRSLKAVNPRKAPGPDGVHGRVLRSCANQLAEVLTDIFNLSLRLSVIPTCFKKTTIVPVPKKSVVTCLNDYRPVALTSIVMKCFERLIKDHICSFLPDTMDPLQFAYRKNRSTDDTIALTVHNALTHMDKKNTYVRMLFIDYSSAMKILIIFILYIISGPVDCSDVIGYSGGSVIITSNIKCSAKVLSVNISDVREADEVSYLFGVWNGAGSVRYYSYFTEMYLHVTGLSTTIQPVKATFMMTSAALKEIPSAVYFSSSVTIINIISVCVCVTLLLIGGFALIYKLRHKRTQGSASFSTVIHEERL</sequence>
<dbReference type="EMBL" id="CM040469">
    <property type="protein sequence ID" value="MCI4387230.1"/>
    <property type="molecule type" value="Genomic_DNA"/>
</dbReference>
<gene>
    <name evidence="1" type="ORF">PGIGA_G00071660</name>
</gene>
<keyword evidence="2" id="KW-1185">Reference proteome</keyword>
<organism evidence="1 2">
    <name type="scientific">Pangasianodon gigas</name>
    <name type="common">Mekong giant catfish</name>
    <name type="synonym">Pangasius gigas</name>
    <dbReference type="NCBI Taxonomy" id="30993"/>
    <lineage>
        <taxon>Eukaryota</taxon>
        <taxon>Metazoa</taxon>
        <taxon>Chordata</taxon>
        <taxon>Craniata</taxon>
        <taxon>Vertebrata</taxon>
        <taxon>Euteleostomi</taxon>
        <taxon>Actinopterygii</taxon>
        <taxon>Neopterygii</taxon>
        <taxon>Teleostei</taxon>
        <taxon>Ostariophysi</taxon>
        <taxon>Siluriformes</taxon>
        <taxon>Pangasiidae</taxon>
        <taxon>Pangasianodon</taxon>
    </lineage>
</organism>
<protein>
    <submittedName>
        <fullName evidence="1">Uncharacterized protein</fullName>
    </submittedName>
</protein>
<reference evidence="1 2" key="1">
    <citation type="journal article" date="2022" name="bioRxiv">
        <title>An ancient truncated duplication of the anti-Mullerian hormone receptor type 2 gene is a potential conserved master sex determinant in the Pangasiidae catfish family.</title>
        <authorList>
            <person name="Wen M."/>
            <person name="Pan Q."/>
            <person name="Jouanno E."/>
            <person name="Montfort J."/>
            <person name="Zahm M."/>
            <person name="Cabau C."/>
            <person name="Klopp C."/>
            <person name="Iampietro C."/>
            <person name="Roques C."/>
            <person name="Bouchez O."/>
            <person name="Castinel A."/>
            <person name="Donnadieu C."/>
            <person name="Parrinello H."/>
            <person name="Poncet C."/>
            <person name="Belmonte E."/>
            <person name="Gautier V."/>
            <person name="Avarre J.-C."/>
            <person name="Dugue R."/>
            <person name="Gustiano R."/>
            <person name="Ha T.T.T."/>
            <person name="Campet M."/>
            <person name="Sriphairoj K."/>
            <person name="Ribolli J."/>
            <person name="de Almeida F.L."/>
            <person name="Desvignes T."/>
            <person name="Postlethwait J.H."/>
            <person name="Bucao C.F."/>
            <person name="Robinson-Rechavi M."/>
            <person name="Bobe J."/>
            <person name="Herpin A."/>
            <person name="Guiguen Y."/>
        </authorList>
    </citation>
    <scope>NUCLEOTIDE SEQUENCE [LARGE SCALE GENOMIC DNA]</scope>
    <source>
        <strain evidence="1">YG-Dec2019</strain>
    </source>
</reference>
<evidence type="ECO:0000313" key="2">
    <source>
        <dbReference type="Proteomes" id="UP000829447"/>
    </source>
</evidence>
<comment type="caution">
    <text evidence="1">The sequence shown here is derived from an EMBL/GenBank/DDBJ whole genome shotgun (WGS) entry which is preliminary data.</text>
</comment>
<dbReference type="Proteomes" id="UP000829447">
    <property type="component" value="Linkage Group LG16"/>
</dbReference>
<evidence type="ECO:0000313" key="1">
    <source>
        <dbReference type="EMBL" id="MCI4387230.1"/>
    </source>
</evidence>
<proteinExistence type="predicted"/>